<protein>
    <submittedName>
        <fullName evidence="1">Uncharacterized protein</fullName>
    </submittedName>
</protein>
<evidence type="ECO:0000313" key="2">
    <source>
        <dbReference type="Proteomes" id="UP000291084"/>
    </source>
</evidence>
<organism evidence="1 2">
    <name type="scientific">Vigna angularis var. angularis</name>
    <dbReference type="NCBI Taxonomy" id="157739"/>
    <lineage>
        <taxon>Eukaryota</taxon>
        <taxon>Viridiplantae</taxon>
        <taxon>Streptophyta</taxon>
        <taxon>Embryophyta</taxon>
        <taxon>Tracheophyta</taxon>
        <taxon>Spermatophyta</taxon>
        <taxon>Magnoliopsida</taxon>
        <taxon>eudicotyledons</taxon>
        <taxon>Gunneridae</taxon>
        <taxon>Pentapetalae</taxon>
        <taxon>rosids</taxon>
        <taxon>fabids</taxon>
        <taxon>Fabales</taxon>
        <taxon>Fabaceae</taxon>
        <taxon>Papilionoideae</taxon>
        <taxon>50 kb inversion clade</taxon>
        <taxon>NPAAA clade</taxon>
        <taxon>indigoferoid/millettioid clade</taxon>
        <taxon>Phaseoleae</taxon>
        <taxon>Vigna</taxon>
    </lineage>
</organism>
<accession>A0A0S3T8C2</accession>
<proteinExistence type="predicted"/>
<evidence type="ECO:0000313" key="1">
    <source>
        <dbReference type="EMBL" id="BAU01512.1"/>
    </source>
</evidence>
<dbReference type="AlphaFoldDB" id="A0A0S3T8C2"/>
<name>A0A0S3T8C2_PHAAN</name>
<gene>
    <name evidence="1" type="primary">Vigan.11G076100</name>
    <name evidence="1" type="ORF">VIGAN_11076100</name>
</gene>
<keyword evidence="2" id="KW-1185">Reference proteome</keyword>
<reference evidence="1 2" key="1">
    <citation type="journal article" date="2015" name="Sci. Rep.">
        <title>The power of single molecule real-time sequencing technology in the de novo assembly of a eukaryotic genome.</title>
        <authorList>
            <person name="Sakai H."/>
            <person name="Naito K."/>
            <person name="Ogiso-Tanaka E."/>
            <person name="Takahashi Y."/>
            <person name="Iseki K."/>
            <person name="Muto C."/>
            <person name="Satou K."/>
            <person name="Teruya K."/>
            <person name="Shiroma A."/>
            <person name="Shimoji M."/>
            <person name="Hirano T."/>
            <person name="Itoh T."/>
            <person name="Kaga A."/>
            <person name="Tomooka N."/>
        </authorList>
    </citation>
    <scope>NUCLEOTIDE SEQUENCE [LARGE SCALE GENOMIC DNA]</scope>
    <source>
        <strain evidence="2">cv. Shumari</strain>
    </source>
</reference>
<sequence length="87" mass="10046">MTIIYFYHTKGYISQTMKFGTVDLPPYRAFSLDEIVAATNNFDLACLIHHLPPNDVLNLLIIMSMLIIENYSFEPKIQGRVLCHIKE</sequence>
<dbReference type="EMBL" id="AP015044">
    <property type="protein sequence ID" value="BAU01512.1"/>
    <property type="molecule type" value="Genomic_DNA"/>
</dbReference>
<dbReference type="Proteomes" id="UP000291084">
    <property type="component" value="Chromosome 11"/>
</dbReference>